<dbReference type="InterPro" id="IPR012337">
    <property type="entry name" value="RNaseH-like_sf"/>
</dbReference>
<name>A0A812UNI3_9DINO</name>
<feature type="domain" description="C2H2-type" evidence="2">
    <location>
        <begin position="2213"/>
        <end position="2234"/>
    </location>
</feature>
<evidence type="ECO:0000313" key="4">
    <source>
        <dbReference type="Proteomes" id="UP000601435"/>
    </source>
</evidence>
<dbReference type="InterPro" id="IPR036691">
    <property type="entry name" value="Endo/exonu/phosph_ase_sf"/>
</dbReference>
<feature type="compositionally biased region" description="Acidic residues" evidence="1">
    <location>
        <begin position="213"/>
        <end position="222"/>
    </location>
</feature>
<evidence type="ECO:0000256" key="1">
    <source>
        <dbReference type="SAM" id="MobiDB-lite"/>
    </source>
</evidence>
<evidence type="ECO:0000259" key="2">
    <source>
        <dbReference type="PROSITE" id="PS00028"/>
    </source>
</evidence>
<feature type="region of interest" description="Disordered" evidence="1">
    <location>
        <begin position="599"/>
        <end position="646"/>
    </location>
</feature>
<dbReference type="Proteomes" id="UP000601435">
    <property type="component" value="Unassembled WGS sequence"/>
</dbReference>
<dbReference type="InterPro" id="IPR036397">
    <property type="entry name" value="RNaseH_sf"/>
</dbReference>
<reference evidence="3" key="1">
    <citation type="submission" date="2021-02" db="EMBL/GenBank/DDBJ databases">
        <authorList>
            <person name="Dougan E. K."/>
            <person name="Rhodes N."/>
            <person name="Thang M."/>
            <person name="Chan C."/>
        </authorList>
    </citation>
    <scope>NUCLEOTIDE SEQUENCE</scope>
</reference>
<dbReference type="OrthoDB" id="413561at2759"/>
<dbReference type="EMBL" id="CAJNJA010027151">
    <property type="protein sequence ID" value="CAE7570946.1"/>
    <property type="molecule type" value="Genomic_DNA"/>
</dbReference>
<proteinExistence type="predicted"/>
<dbReference type="Gene3D" id="3.30.420.10">
    <property type="entry name" value="Ribonuclease H-like superfamily/Ribonuclease H"/>
    <property type="match status" value="1"/>
</dbReference>
<sequence length="2392" mass="260297">MLVTFVPATNGAPATFELAVRLLTSDGWNPRAEIPGPPSVPGQHFWVLTDALPLRFTVGAGRRGFMKVDLAAILQTAPHRLTFKSTTVRILDGFNRGYLTSGVVVATEQVVRLPIPPARHTDSRIILVLDCRRILREFVWDLVVGTYIKVQALIDRFQPQCPAEHIVSIRGAPVEHRDADVVFVLHDGIVLTVEFVQDFLDPPTEPNSPDDSLGLDDSDDSPGDPPPPAVGARDVALVSPTAGRNRQRSRTPRQGGGTVTGASPSAPLLLCYRPELGFTQGQASHSHGQVDMWTAVLTQAALPQSMQWTTSVLPWMRPSFSLDSFWQQSVVIHVQHPAMPRILQGLTVSALSICGPAPAALAASAFNPSGGEASAADSEPFITPATFAILSVQTAIEQLDLQILVPQSVEDVLDIVDASRDPAKRALRPHLVEVCPQPDARWGALIALPPWARHSLVVCLDLSAVGGAVFPVEAPPLVDRISVLLLAGMPSDSGCRIHRPGSRSDIIDGAEIQLAVGECVVFLPLGLRLLHAGWSRLEAPEGWISIPAVCSDIAHSVPAGWKVQISGCRPHWEWMWIHNGQVVVVSLAPACALDSAVADEPGHPPALSSDLSPEVPHHSQGGVAGEDSQDAQGDDTPGASHGQGPYRSAKAAIHVPHDYINLCLRSLQLILVIGLLACIAGERTFVLCCACVLHGRPGTVRVGLLLLCVSGTMIGTVTATGHVKLDGDNAEPAKHPSLLQIPARLIPTPSRAVTLPCFAPMRLSSHCGYSDGPTTNPREDLDISDAVLSEHLFFNAAPPPPAHLCLADCDVDWLDSDLTAVLSFKGLSLDVRTALVNVPIWCQAGSPTPERIDVYTDGSASTNTGALAPCAWAFAAFAIVNGRQFLIGQAAHQAAPPNTPFCLGEVLDDALTAELLALCWSMCWASQHLLHLSAPIHFWYDACSAGGGVFGASRPIAHAHVAGHSGNLGNELCDALANLARRAPASPFDRCLPEWPARWAAHPLAEWAWSTVPGQSDIPRLFCFESEVALAQCHDLEPVTAPDHGIQHAHKAAEDAIFSFCCISLNVLTLRDKEAKLPAAQVGMRLMGRKDILKSTLAGASPLFLGLQETRLPNSEIQADADYLILNSASTDRGMGGCALWIAKSIPIYRTSTESVYIRSQDVTVVSASPRHLTVHLQTPRMRLQLQVIHAPSTTSFPVEEVQAFWDARACEIMARPDGTDFIVFSDANARLGDVHSDHVGDLGAEVEGIAGALFHEFVIKIDAIVPSTWAQWHLGPHATWFSPFGTSSRIDYILVPRHWSVAELVSRTMPDVELMQARDDHVPVQLMCSFSRTLPSMVYRTTHKQVVRPDPSVAGAYASKALTQLVPVTSWTTGVDQHYRTLAAAWAEVGKELTVEQEAAPRQPYLSRATLDIVEERHALRASLKGWAREVTRRRMMIAFAAFVLHTRQDAFRAEGIAVADRWLREADQADAIALANYRRSTRSLRRAVALDRSDYLARLASEVASGSIGNAKALYKVLRKAFPASRPAKRLQLQPLPMLRLADGTMARTTSERAQAWRSHFASQEAGVQASDDEYAAAFAQSQPFPRTLDVSMLPTLASVEGHILAARNAKAVGPDGISAELLRLDVPITGRQLIPVFLKASLRAREPVAFRGGDLCCLAKRAGHLLSCDAYRSILVSSVPGKLLHRCLRDSLKPLLLNSQPPFQAGVAPGQGIEGVALAVRTFFSLGQRGGTSASLVFFDLQAAFYQVLRQTIVPTQSGDEDLLRLLHTLCIPGDAICELRDQLVRAAQLPKLGASSHAIALVQDLFRGTWFRLSGFSELVLTRRGARPGDPTADLLFGFTLSALFRSVHHCLESRHLLPALPCAAERPGFLEQNGSVSLGFPSWADDFVAPQTGSGSSDLLSRTCATLTAVVDFATSAGMTIKFGRDKTAALFPPAVLGLEDSRLWHAEDGTLQLRLCNSVTHAIYDVPVVESYRHLGGIVVSTGNPTPDLHFRYSQATGTLKPLRRKLFGAREIPMTTRAFLLRSLVISKFAHSVAALLLQAACHVRVWEQHYLALWRALFHRRAAGPQVHSFRVLHEAHAASPPLALAKARAGFLKRVFANGPRELLALLWDHWCLHPSSSWLAQLRDDITHVAQYVPSVLDLLATSDPVRSLLEAYDSDYFWWSRQVRTAEKAFFDDLSVWYNERRLGAVHDHSASGTPSSQAIACYLCSAAFPLRKHLHVHLARSHQVYAPARHFAISNVCTACLKFFPDVRQVQQHLKYSTTCLKRCLYLHAPLTYAQIRGLEAPRSKREAKVAHGNWKEFTGIPRGSRAPQAYGPLLPTSEERFATPADDEDPLSCLSRGFVPSPAHVVWITDHIASRSQEGRRQTAHRFWSKRPTSHLTRI</sequence>
<evidence type="ECO:0000313" key="3">
    <source>
        <dbReference type="EMBL" id="CAE7570946.1"/>
    </source>
</evidence>
<dbReference type="PANTHER" id="PTHR19446">
    <property type="entry name" value="REVERSE TRANSCRIPTASES"/>
    <property type="match status" value="1"/>
</dbReference>
<keyword evidence="4" id="KW-1185">Reference proteome</keyword>
<protein>
    <submittedName>
        <fullName evidence="3">TyrP-A protein</fullName>
    </submittedName>
</protein>
<accession>A0A812UNI3</accession>
<dbReference type="SUPFAM" id="SSF53098">
    <property type="entry name" value="Ribonuclease H-like"/>
    <property type="match status" value="1"/>
</dbReference>
<organism evidence="3 4">
    <name type="scientific">Symbiodinium necroappetens</name>
    <dbReference type="NCBI Taxonomy" id="1628268"/>
    <lineage>
        <taxon>Eukaryota</taxon>
        <taxon>Sar</taxon>
        <taxon>Alveolata</taxon>
        <taxon>Dinophyceae</taxon>
        <taxon>Suessiales</taxon>
        <taxon>Symbiodiniaceae</taxon>
        <taxon>Symbiodinium</taxon>
    </lineage>
</organism>
<dbReference type="GO" id="GO:0003676">
    <property type="term" value="F:nucleic acid binding"/>
    <property type="evidence" value="ECO:0007669"/>
    <property type="project" value="InterPro"/>
</dbReference>
<comment type="caution">
    <text evidence="3">The sequence shown here is derived from an EMBL/GenBank/DDBJ whole genome shotgun (WGS) entry which is preliminary data.</text>
</comment>
<dbReference type="PROSITE" id="PS00028">
    <property type="entry name" value="ZINC_FINGER_C2H2_1"/>
    <property type="match status" value="1"/>
</dbReference>
<gene>
    <name evidence="3" type="primary">tyrP-A</name>
    <name evidence="3" type="ORF">SNEC2469_LOCUS16653</name>
</gene>
<dbReference type="InterPro" id="IPR013087">
    <property type="entry name" value="Znf_C2H2_type"/>
</dbReference>
<feature type="region of interest" description="Disordered" evidence="1">
    <location>
        <begin position="200"/>
        <end position="262"/>
    </location>
</feature>
<dbReference type="Gene3D" id="3.60.10.10">
    <property type="entry name" value="Endonuclease/exonuclease/phosphatase"/>
    <property type="match status" value="1"/>
</dbReference>
<dbReference type="SUPFAM" id="SSF56219">
    <property type="entry name" value="DNase I-like"/>
    <property type="match status" value="1"/>
</dbReference>